<dbReference type="Proteomes" id="UP001107960">
    <property type="component" value="Unassembled WGS sequence"/>
</dbReference>
<reference evidence="3" key="1">
    <citation type="submission" date="2021-11" db="EMBL/GenBank/DDBJ databases">
        <title>Description of novel Chryseobacterium species.</title>
        <authorList>
            <person name="Saticioglu I.B."/>
            <person name="Ay H."/>
            <person name="Altun S."/>
            <person name="Duman M."/>
        </authorList>
    </citation>
    <scope>NUCLEOTIDE SEQUENCE</scope>
    <source>
        <strain evidence="3">C-39</strain>
    </source>
</reference>
<dbReference type="Proteomes" id="UP000603715">
    <property type="component" value="Unassembled WGS sequence"/>
</dbReference>
<name>A0A9Q3UXJ9_9FLAO</name>
<protein>
    <submittedName>
        <fullName evidence="3">Energy transducer TonB</fullName>
    </submittedName>
</protein>
<feature type="domain" description="TonB C-terminal" evidence="1">
    <location>
        <begin position="76"/>
        <end position="134"/>
    </location>
</feature>
<comment type="caution">
    <text evidence="3">The sequence shown here is derived from an EMBL/GenBank/DDBJ whole genome shotgun (WGS) entry which is preliminary data.</text>
</comment>
<reference evidence="4" key="2">
    <citation type="submission" date="2023-07" db="EMBL/GenBank/DDBJ databases">
        <title>Description of novel Chryseobacterium sp. strain C-2.</title>
        <authorList>
            <person name="Saticioglu I.B."/>
        </authorList>
    </citation>
    <scope>NUCLEOTIDE SEQUENCE [LARGE SCALE GENOMIC DNA]</scope>
    <source>
        <strain evidence="4">C-2</strain>
    </source>
</reference>
<dbReference type="InterPro" id="IPR037682">
    <property type="entry name" value="TonB_C"/>
</dbReference>
<organism evidence="3 5">
    <name type="scientific">Chryseobacterium muglaense</name>
    <dbReference type="NCBI Taxonomy" id="2893752"/>
    <lineage>
        <taxon>Bacteria</taxon>
        <taxon>Pseudomonadati</taxon>
        <taxon>Bacteroidota</taxon>
        <taxon>Flavobacteriia</taxon>
        <taxon>Flavobacteriales</taxon>
        <taxon>Weeksellaceae</taxon>
        <taxon>Chryseobacterium group</taxon>
        <taxon>Chryseobacterium</taxon>
    </lineage>
</organism>
<evidence type="ECO:0000313" key="5">
    <source>
        <dbReference type="Proteomes" id="UP001107960"/>
    </source>
</evidence>
<proteinExistence type="predicted"/>
<dbReference type="GO" id="GO:0055085">
    <property type="term" value="P:transmembrane transport"/>
    <property type="evidence" value="ECO:0007669"/>
    <property type="project" value="InterPro"/>
</dbReference>
<dbReference type="Pfam" id="PF03544">
    <property type="entry name" value="TonB_C"/>
    <property type="match status" value="1"/>
</dbReference>
<sequence length="139" mass="15819">MRKLIIVSVLLFGYYTQAQEIAGTTELPELDLKKHKSEIFDDVEKPAEFSEGINGFRRKLLEKLKVKNIVSQGIEKCELMFVIERDGTLTGITANGTNESFNNEAIRAVSKIKGKWIPATLNGQKVRYRFRVPLTLNFN</sequence>
<accession>A0A9Q3UXJ9</accession>
<dbReference type="EMBL" id="JACXXP010000010">
    <property type="protein sequence ID" value="MBD3904959.1"/>
    <property type="molecule type" value="Genomic_DNA"/>
</dbReference>
<gene>
    <name evidence="2" type="ORF">IEW27_10220</name>
    <name evidence="3" type="ORF">LNP80_13040</name>
</gene>
<dbReference type="Gene3D" id="3.30.1150.10">
    <property type="match status" value="1"/>
</dbReference>
<evidence type="ECO:0000259" key="1">
    <source>
        <dbReference type="Pfam" id="PF03544"/>
    </source>
</evidence>
<evidence type="ECO:0000313" key="2">
    <source>
        <dbReference type="EMBL" id="MBD3904959.1"/>
    </source>
</evidence>
<dbReference type="AlphaFoldDB" id="A0A9Q3UXJ9"/>
<dbReference type="EMBL" id="JAJJML010000001">
    <property type="protein sequence ID" value="MCC9035174.1"/>
    <property type="molecule type" value="Genomic_DNA"/>
</dbReference>
<keyword evidence="4" id="KW-1185">Reference proteome</keyword>
<reference evidence="2" key="3">
    <citation type="submission" date="2024-05" db="EMBL/GenBank/DDBJ databases">
        <title>Description of novel Chryseobacterium sp. strain C-2.</title>
        <authorList>
            <person name="Saticioglu I.B."/>
        </authorList>
    </citation>
    <scope>NUCLEOTIDE SEQUENCE</scope>
    <source>
        <strain evidence="2">C-2</strain>
    </source>
</reference>
<evidence type="ECO:0000313" key="4">
    <source>
        <dbReference type="Proteomes" id="UP000603715"/>
    </source>
</evidence>
<dbReference type="SUPFAM" id="SSF74653">
    <property type="entry name" value="TolA/TonB C-terminal domain"/>
    <property type="match status" value="1"/>
</dbReference>
<dbReference type="RefSeq" id="WP_191179478.1">
    <property type="nucleotide sequence ID" value="NZ_JACXXP010000010.1"/>
</dbReference>
<evidence type="ECO:0000313" key="3">
    <source>
        <dbReference type="EMBL" id="MCC9035174.1"/>
    </source>
</evidence>